<dbReference type="SUPFAM" id="SSF51126">
    <property type="entry name" value="Pectin lyase-like"/>
    <property type="match status" value="6"/>
</dbReference>
<gene>
    <name evidence="1" type="ORF">DA73_0227360</name>
</gene>
<comment type="caution">
    <text evidence="1">The sequence shown here is derived from an EMBL/GenBank/DDBJ whole genome shotgun (WGS) entry which is preliminary data.</text>
</comment>
<accession>A0A0C1N1E5</accession>
<evidence type="ECO:0008006" key="2">
    <source>
        <dbReference type="Google" id="ProtNLM"/>
    </source>
</evidence>
<dbReference type="InterPro" id="IPR012334">
    <property type="entry name" value="Pectin_lyas_fold"/>
</dbReference>
<dbReference type="AlphaFoldDB" id="A0A0C1N1E5"/>
<dbReference type="EMBL" id="JHEG02000058">
    <property type="protein sequence ID" value="KIE08332.1"/>
    <property type="molecule type" value="Genomic_DNA"/>
</dbReference>
<dbReference type="STRING" id="1479485.DA73_0227360"/>
<organism evidence="1">
    <name type="scientific">Tolypothrix bouteillei VB521301</name>
    <dbReference type="NCBI Taxonomy" id="1479485"/>
    <lineage>
        <taxon>Bacteria</taxon>
        <taxon>Bacillati</taxon>
        <taxon>Cyanobacteriota</taxon>
        <taxon>Cyanophyceae</taxon>
        <taxon>Nostocales</taxon>
        <taxon>Tolypothrichaceae</taxon>
        <taxon>Tolypothrix</taxon>
    </lineage>
</organism>
<protein>
    <recommendedName>
        <fullName evidence="2">Filamentous haemagglutinin FhaB/tRNA nuclease CdiA-like TPS domain-containing protein</fullName>
    </recommendedName>
</protein>
<sequence>GSSEIYSSTEEGSFGNGGSINIQTSSLSLAQGSELNTKTLGQGNAGSININARDTISLDGFVETTLKDGEPSRIYSRIISAVNPEGTGKAGDIQIKTGSLQSTNGVFISSSTLGKGEAGNLTIDANNIAFDGGSSIDSRVFADGVGKGGNIWVNTGILSLLGGSKISTTVSGKGDAGNIFVNARDTIKLDGIGEFSIAGIQSGVIAGGVGNGGNIEITTGLLSLTNGASIDTGTNGKGNAGNISIDARENINLDGFGKVFTEQFGQVKLPSRISSDVSLDGVGKGGNIRINTRELFLNNKGQISADTFGIGDGGNIFIQVSGKISLSDTNNIGFTQISTTVSSKARGNGGTINIQSGNLLLDNASINSYTSGQGNAGTISIKVQDTLFLNNQAYFSSATSEIVGNGGDIDIQTGKLFLDNNSYFFASTSGKGNGGNISIQATDTVSLANNSNISSSISETGVGNAGNINIFAKSFFVSGESSIFNSNLGGKGNAGNILINTKENTSFTGGSSLSNGTSGEGNAGNIKIQASGAVILSGRSERLSSGISSGVLETGVGNSGDIEIFARSFELFDNANLATLSFGKGDAGNVLITTSGDTTIKDSSGIATFIGKEGNAGKIAIRAGGDVSISGTSSLSSILYLNAVGKGGDIEIQGRNFSLSDGAALLSATVGKGDAGNVLINATDDISFTNGSQVRADTLGQGNAGNVTLNAGGTVLFDGMSSGGRRSGIATQVTTEEGFTGKGEGGDININARTLLITNYGVLSSSSTGQGNAGDININTRTVSLDNEGIIAAQTNSGNGGNINLTSTDLLLLRRNSNISTTAGLTKAGGNGGNININAKFIVGVPQENSNISGDSFEGSGGNVRINSQGIFGIEARPKPTEKSDITASSELGISGVININAPDTSSIQNSFTDLSSNLIDTNTLLTKSCITRSIKRQENSFTIKGSGALPTNRPGVLVSTYATGEVRGVETTSRPWKKGDPIIEAQNVYRLNNGQLILSRECSS</sequence>
<name>A0A0C1N1E5_9CYAN</name>
<dbReference type="OrthoDB" id="501088at2"/>
<proteinExistence type="predicted"/>
<dbReference type="Gene3D" id="2.160.20.10">
    <property type="entry name" value="Single-stranded right-handed beta-helix, Pectin lyase-like"/>
    <property type="match status" value="4"/>
</dbReference>
<evidence type="ECO:0000313" key="1">
    <source>
        <dbReference type="EMBL" id="KIE08332.1"/>
    </source>
</evidence>
<feature type="non-terminal residue" evidence="1">
    <location>
        <position position="1"/>
    </location>
</feature>
<dbReference type="InterPro" id="IPR011050">
    <property type="entry name" value="Pectin_lyase_fold/virulence"/>
</dbReference>
<reference evidence="1" key="1">
    <citation type="journal article" date="2015" name="Genome Announc.">
        <title>Draft Genome Sequence of Tolypothrix boutellei Strain VB521301.</title>
        <authorList>
            <person name="Chandrababunaidu M.M."/>
            <person name="Singh D."/>
            <person name="Sen D."/>
            <person name="Bhan S."/>
            <person name="Das S."/>
            <person name="Gupta A."/>
            <person name="Adhikary S.P."/>
            <person name="Tripathy S."/>
        </authorList>
    </citation>
    <scope>NUCLEOTIDE SEQUENCE</scope>
    <source>
        <strain evidence="1">VB521301</strain>
    </source>
</reference>